<dbReference type="AlphaFoldDB" id="A0AAD9Q0D5"/>
<comment type="caution">
    <text evidence="1">The sequence shown here is derived from an EMBL/GenBank/DDBJ whole genome shotgun (WGS) entry which is preliminary data.</text>
</comment>
<evidence type="ECO:0000313" key="2">
    <source>
        <dbReference type="Proteomes" id="UP001249851"/>
    </source>
</evidence>
<dbReference type="Proteomes" id="UP001249851">
    <property type="component" value="Unassembled WGS sequence"/>
</dbReference>
<name>A0AAD9Q0D5_ACRCE</name>
<accession>A0AAD9Q0D5</accession>
<dbReference type="EMBL" id="JARQWQ010000091">
    <property type="protein sequence ID" value="KAK2551995.1"/>
    <property type="molecule type" value="Genomic_DNA"/>
</dbReference>
<organism evidence="1 2">
    <name type="scientific">Acropora cervicornis</name>
    <name type="common">Staghorn coral</name>
    <dbReference type="NCBI Taxonomy" id="6130"/>
    <lineage>
        <taxon>Eukaryota</taxon>
        <taxon>Metazoa</taxon>
        <taxon>Cnidaria</taxon>
        <taxon>Anthozoa</taxon>
        <taxon>Hexacorallia</taxon>
        <taxon>Scleractinia</taxon>
        <taxon>Astrocoeniina</taxon>
        <taxon>Acroporidae</taxon>
        <taxon>Acropora</taxon>
    </lineage>
</organism>
<protein>
    <submittedName>
        <fullName evidence="1">Uncharacterized protein</fullName>
    </submittedName>
</protein>
<reference evidence="1" key="1">
    <citation type="journal article" date="2023" name="G3 (Bethesda)">
        <title>Whole genome assembly and annotation of the endangered Caribbean coral Acropora cervicornis.</title>
        <authorList>
            <person name="Selwyn J.D."/>
            <person name="Vollmer S.V."/>
        </authorList>
    </citation>
    <scope>NUCLEOTIDE SEQUENCE</scope>
    <source>
        <strain evidence="1">K2</strain>
    </source>
</reference>
<gene>
    <name evidence="1" type="ORF">P5673_027001</name>
</gene>
<keyword evidence="2" id="KW-1185">Reference proteome</keyword>
<reference evidence="1" key="2">
    <citation type="journal article" date="2023" name="Science">
        <title>Genomic signatures of disease resistance in endangered staghorn corals.</title>
        <authorList>
            <person name="Vollmer S.V."/>
            <person name="Selwyn J.D."/>
            <person name="Despard B.A."/>
            <person name="Roesel C.L."/>
        </authorList>
    </citation>
    <scope>NUCLEOTIDE SEQUENCE</scope>
    <source>
        <strain evidence="1">K2</strain>
    </source>
</reference>
<proteinExistence type="predicted"/>
<sequence length="252" mass="28527">MITDSGCSTRYRRRNETKKALTFLQGGETGSFYGAWDYLAANAPKELTTEFIVLYKRGNHLKKIFSNAMNAHETSPTAVKQAVATKYQNHLSRRKYTLACRTQSSFFEPESETWLPRNISCMGIDLRLPKLACNLAVEKFVNRLNIGHVTQLPGVAGVSRTITGLVFLMIDLHLRVPHLSKRLVWYNDLENHFIIQFSDDGAPETGQLSMSIGSLTSWNFGDRFRSSAYQYLLHCVSLSEKQSVGRSVETTY</sequence>
<evidence type="ECO:0000313" key="1">
    <source>
        <dbReference type="EMBL" id="KAK2551995.1"/>
    </source>
</evidence>